<dbReference type="EMBL" id="MT142552">
    <property type="protein sequence ID" value="QJA85073.1"/>
    <property type="molecule type" value="Genomic_DNA"/>
</dbReference>
<keyword evidence="2" id="KW-0808">Transferase</keyword>
<evidence type="ECO:0000313" key="2">
    <source>
        <dbReference type="EMBL" id="QJA85073.1"/>
    </source>
</evidence>
<name>A0A6M3KSG1_9ZZZZ</name>
<dbReference type="PANTHER" id="PTHR46656:SF3">
    <property type="entry name" value="PUTATIVE-RELATED"/>
    <property type="match status" value="1"/>
</dbReference>
<organism evidence="2">
    <name type="scientific">viral metagenome</name>
    <dbReference type="NCBI Taxonomy" id="1070528"/>
    <lineage>
        <taxon>unclassified sequences</taxon>
        <taxon>metagenomes</taxon>
        <taxon>organismal metagenomes</taxon>
    </lineage>
</organism>
<feature type="domain" description="Glycosyl transferase family 1" evidence="1">
    <location>
        <begin position="139"/>
        <end position="315"/>
    </location>
</feature>
<dbReference type="Pfam" id="PF00534">
    <property type="entry name" value="Glycos_transf_1"/>
    <property type="match status" value="1"/>
</dbReference>
<gene>
    <name evidence="2" type="ORF">MM415B02285_0008</name>
</gene>
<dbReference type="Gene3D" id="3.40.50.2000">
    <property type="entry name" value="Glycogen Phosphorylase B"/>
    <property type="match status" value="1"/>
</dbReference>
<dbReference type="SUPFAM" id="SSF53756">
    <property type="entry name" value="UDP-Glycosyltransferase/glycogen phosphorylase"/>
    <property type="match status" value="1"/>
</dbReference>
<proteinExistence type="predicted"/>
<dbReference type="CDD" id="cd03801">
    <property type="entry name" value="GT4_PimA-like"/>
    <property type="match status" value="1"/>
</dbReference>
<dbReference type="AlphaFoldDB" id="A0A6M3KSG1"/>
<evidence type="ECO:0000259" key="1">
    <source>
        <dbReference type="Pfam" id="PF00534"/>
    </source>
</evidence>
<dbReference type="InterPro" id="IPR001296">
    <property type="entry name" value="Glyco_trans_1"/>
</dbReference>
<accession>A0A6M3KSG1</accession>
<dbReference type="PANTHER" id="PTHR46656">
    <property type="entry name" value="PUTATIVE-RELATED"/>
    <property type="match status" value="1"/>
</dbReference>
<dbReference type="GO" id="GO:0016757">
    <property type="term" value="F:glycosyltransferase activity"/>
    <property type="evidence" value="ECO:0007669"/>
    <property type="project" value="InterPro"/>
</dbReference>
<protein>
    <submittedName>
        <fullName evidence="2">Putative glycosyltransferase</fullName>
    </submittedName>
</protein>
<sequence length="337" mass="38525">MLNNVLLRGELGDNQSCGVVNIGLCYGFEKNDVNISIDPKSLYGQIPKFAYDRIRRKLIFDTVIEHGLPHQMQGLGKNRHWRRVSLNFWDSDLISKEAADCLNEYTDKIIVHSEFNKKGLLDAGVEKEITVGAAGVFTERYRNIEKKPRDKFRFIFTGVAQGRKGVQEAISAFEEVLGGKKDVELIVKSNSWGKLEDYTVKSDNVIRIYEEFPRGKFIEFMTNADCFICPSKGDGLNFPGLEAMACGLPLVMTDFGGPTQYCNDKTGYPIKYKLVDCHYLPGHQAEPDMEHLKETLLYIYNNKDEAKAKGEYGYKWAQEYWDWEHDCKRLINALEGK</sequence>
<reference evidence="2" key="1">
    <citation type="submission" date="2020-03" db="EMBL/GenBank/DDBJ databases">
        <title>The deep terrestrial virosphere.</title>
        <authorList>
            <person name="Holmfeldt K."/>
            <person name="Nilsson E."/>
            <person name="Simone D."/>
            <person name="Lopez-Fernandez M."/>
            <person name="Wu X."/>
            <person name="de Brujin I."/>
            <person name="Lundin D."/>
            <person name="Andersson A."/>
            <person name="Bertilsson S."/>
            <person name="Dopson M."/>
        </authorList>
    </citation>
    <scope>NUCLEOTIDE SEQUENCE</scope>
    <source>
        <strain evidence="2">MM415B02285</strain>
    </source>
</reference>